<feature type="compositionally biased region" description="Polar residues" evidence="2">
    <location>
        <begin position="538"/>
        <end position="552"/>
    </location>
</feature>
<reference evidence="5 6" key="1">
    <citation type="submission" date="2016-01" db="EMBL/GenBank/DDBJ databases">
        <authorList>
            <person name="Oliw E.H."/>
        </authorList>
    </citation>
    <scope>NUCLEOTIDE SEQUENCE [LARGE SCALE GENOMIC DNA]</scope>
    <source>
        <strain evidence="5 6">KA00635</strain>
    </source>
</reference>
<feature type="compositionally biased region" description="Polar residues" evidence="2">
    <location>
        <begin position="487"/>
        <end position="500"/>
    </location>
</feature>
<dbReference type="Gene3D" id="3.40.33.10">
    <property type="entry name" value="CAP"/>
    <property type="match status" value="1"/>
</dbReference>
<dbReference type="RefSeq" id="WP_060937326.1">
    <property type="nucleotide sequence ID" value="NZ_KQ959336.1"/>
</dbReference>
<protein>
    <submittedName>
        <fullName evidence="5">SCP-like protein</fullName>
    </submittedName>
</protein>
<evidence type="ECO:0000259" key="4">
    <source>
        <dbReference type="PROSITE" id="PS51780"/>
    </source>
</evidence>
<evidence type="ECO:0000313" key="6">
    <source>
        <dbReference type="Proteomes" id="UP000070422"/>
    </source>
</evidence>
<dbReference type="InterPro" id="IPR035940">
    <property type="entry name" value="CAP_sf"/>
</dbReference>
<dbReference type="InterPro" id="IPR038200">
    <property type="entry name" value="GW_dom_sf"/>
</dbReference>
<feature type="compositionally biased region" description="Low complexity" evidence="2">
    <location>
        <begin position="460"/>
        <end position="486"/>
    </location>
</feature>
<evidence type="ECO:0000256" key="1">
    <source>
        <dbReference type="ARBA" id="ARBA00022729"/>
    </source>
</evidence>
<dbReference type="OrthoDB" id="2135507at2"/>
<evidence type="ECO:0000256" key="3">
    <source>
        <dbReference type="SAM" id="SignalP"/>
    </source>
</evidence>
<dbReference type="SUPFAM" id="SSF55797">
    <property type="entry name" value="PR-1-like"/>
    <property type="match status" value="1"/>
</dbReference>
<feature type="chain" id="PRO_5007459683" evidence="3">
    <location>
        <begin position="29"/>
        <end position="745"/>
    </location>
</feature>
<dbReference type="InterPro" id="IPR014044">
    <property type="entry name" value="CAP_dom"/>
</dbReference>
<dbReference type="PROSITE" id="PS51780">
    <property type="entry name" value="GW"/>
    <property type="match status" value="1"/>
</dbReference>
<feature type="compositionally biased region" description="Low complexity" evidence="2">
    <location>
        <begin position="559"/>
        <end position="572"/>
    </location>
</feature>
<feature type="region of interest" description="Disordered" evidence="2">
    <location>
        <begin position="424"/>
        <end position="587"/>
    </location>
</feature>
<proteinExistence type="predicted"/>
<dbReference type="CDD" id="cd05379">
    <property type="entry name" value="CAP_bacterial"/>
    <property type="match status" value="1"/>
</dbReference>
<gene>
    <name evidence="5" type="ORF">HMPREF3187_01683</name>
</gene>
<dbReference type="InterPro" id="IPR025987">
    <property type="entry name" value="GW_dom"/>
</dbReference>
<dbReference type="Pfam" id="PF00188">
    <property type="entry name" value="CAP"/>
    <property type="match status" value="1"/>
</dbReference>
<feature type="signal peptide" evidence="3">
    <location>
        <begin position="1"/>
        <end position="28"/>
    </location>
</feature>
<organism evidence="5 6">
    <name type="scientific">Aerococcus christensenii</name>
    <dbReference type="NCBI Taxonomy" id="87541"/>
    <lineage>
        <taxon>Bacteria</taxon>
        <taxon>Bacillati</taxon>
        <taxon>Bacillota</taxon>
        <taxon>Bacilli</taxon>
        <taxon>Lactobacillales</taxon>
        <taxon>Aerococcaceae</taxon>
        <taxon>Aerococcus</taxon>
    </lineage>
</organism>
<feature type="domain" description="GW" evidence="4">
    <location>
        <begin position="58"/>
        <end position="135"/>
    </location>
</feature>
<feature type="compositionally biased region" description="Low complexity" evidence="2">
    <location>
        <begin position="425"/>
        <end position="450"/>
    </location>
</feature>
<dbReference type="EMBL" id="LSCQ01000097">
    <property type="protein sequence ID" value="KXB33451.1"/>
    <property type="molecule type" value="Genomic_DNA"/>
</dbReference>
<dbReference type="Proteomes" id="UP000070422">
    <property type="component" value="Unassembled WGS sequence"/>
</dbReference>
<evidence type="ECO:0000313" key="5">
    <source>
        <dbReference type="EMBL" id="KXB33451.1"/>
    </source>
</evidence>
<dbReference type="Pfam" id="PF13457">
    <property type="entry name" value="GW"/>
    <property type="match status" value="5"/>
</dbReference>
<dbReference type="SUPFAM" id="SSF82057">
    <property type="entry name" value="Prokaryotic SH3-related domain"/>
    <property type="match status" value="4"/>
</dbReference>
<accession>A0A133XR98</accession>
<sequence length="745" mass="82433">MKKYQKLLLTSQAVVAFALLCHQELAKAAQTTSSQETKTVQTQQTQVKANPLVESSQNEVTLSYRAKIVNTGYSIDTKPWGEEGFKSAQVGSSDDYLGQTVQVTKESQNGYYARVQADKKELGWIDKRAFEGFAHPTYDAHIEFSGYSVDTKPWGEEGFQTISFTNDHLGENVKVVLESKDQNYALAVKGGEELGWIDQRGLSDYVQPQKTTIVRSGYSVDTKPWGTPGFTLSSYGWSDGLLGKNVVVQRLDATQSYAFITDENNQNMGWIDRRAFAQNPTHGIGMVTRYGYSIDTKPWGEEGFTSAGKGSSADYVGERLEIVDESDNGAYVFVKSGDNGLGWLDKRALRFETIHQGTIRQAGYTLDSRPWGEEGFHDMKNGTSADYINQTVEIIDESDNGAYVFVKSGDKGLGWLDKRAFVADQAQKQQETPQPTEQTPAQPQTPSTPQVGSKEEHSASSQTPQEEENTTPSSESTQGSSSVEETPSSQENTPSSTEESATPDKGTPQSSGDDQNTNTTPSTEESATPDKDIPQPSGDDQNTNTTPSTEESATPDKVTPPTGDGNTSDTTSSKPIEVPRIIDEDEDPKEYISMDQFVQEVKQKFQQLLNQHRQAHGLEPLTNDAYAEQAAEIRAKELEKSYTHTRPDGTMYDTALPKYPDRFYGIRAENIYKMNGYPTNKLTSQEAERYANDAFEGWKNSPGHNRNMLTKTVTAHGLGVYLTKNYMYMASEFYNLLPEGAIPVD</sequence>
<dbReference type="Gene3D" id="2.30.30.170">
    <property type="match status" value="5"/>
</dbReference>
<name>A0A133XR98_9LACT</name>
<keyword evidence="1 3" id="KW-0732">Signal</keyword>
<comment type="caution">
    <text evidence="5">The sequence shown here is derived from an EMBL/GenBank/DDBJ whole genome shotgun (WGS) entry which is preliminary data.</text>
</comment>
<dbReference type="AlphaFoldDB" id="A0A133XR98"/>
<feature type="compositionally biased region" description="Polar residues" evidence="2">
    <location>
        <begin position="507"/>
        <end position="526"/>
    </location>
</feature>
<evidence type="ECO:0000256" key="2">
    <source>
        <dbReference type="SAM" id="MobiDB-lite"/>
    </source>
</evidence>
<dbReference type="PATRIC" id="fig|87541.4.peg.1660"/>